<dbReference type="EMBL" id="BJYX01000018">
    <property type="protein sequence ID" value="GEO31322.1"/>
    <property type="molecule type" value="Genomic_DNA"/>
</dbReference>
<dbReference type="Proteomes" id="UP000321534">
    <property type="component" value="Unassembled WGS sequence"/>
</dbReference>
<organism evidence="1 2">
    <name type="scientific">Terrabacter aerolatus</name>
    <dbReference type="NCBI Taxonomy" id="422442"/>
    <lineage>
        <taxon>Bacteria</taxon>
        <taxon>Bacillati</taxon>
        <taxon>Actinomycetota</taxon>
        <taxon>Actinomycetes</taxon>
        <taxon>Micrococcales</taxon>
        <taxon>Intrasporangiaceae</taxon>
        <taxon>Terrabacter</taxon>
    </lineage>
</organism>
<proteinExistence type="predicted"/>
<dbReference type="Gene3D" id="3.40.50.1820">
    <property type="entry name" value="alpha/beta hydrolase"/>
    <property type="match status" value="1"/>
</dbReference>
<dbReference type="SUPFAM" id="SSF53474">
    <property type="entry name" value="alpha/beta-Hydrolases"/>
    <property type="match status" value="1"/>
</dbReference>
<keyword evidence="2" id="KW-1185">Reference proteome</keyword>
<dbReference type="InterPro" id="IPR029058">
    <property type="entry name" value="AB_hydrolase_fold"/>
</dbReference>
<protein>
    <submittedName>
        <fullName evidence="1">Uncharacterized protein</fullName>
    </submittedName>
</protein>
<evidence type="ECO:0000313" key="2">
    <source>
        <dbReference type="Proteomes" id="UP000321534"/>
    </source>
</evidence>
<accession>A0A512D4D5</accession>
<dbReference type="Pfam" id="PF05988">
    <property type="entry name" value="DUF899"/>
    <property type="match status" value="1"/>
</dbReference>
<comment type="caution">
    <text evidence="1">The sequence shown here is derived from an EMBL/GenBank/DDBJ whole genome shotgun (WGS) entry which is preliminary data.</text>
</comment>
<reference evidence="1 2" key="1">
    <citation type="submission" date="2019-07" db="EMBL/GenBank/DDBJ databases">
        <title>Whole genome shotgun sequence of Terrabacter aerolatus NBRC 106305.</title>
        <authorList>
            <person name="Hosoyama A."/>
            <person name="Uohara A."/>
            <person name="Ohji S."/>
            <person name="Ichikawa N."/>
        </authorList>
    </citation>
    <scope>NUCLEOTIDE SEQUENCE [LARGE SCALE GENOMIC DNA]</scope>
    <source>
        <strain evidence="1 2">NBRC 106305</strain>
    </source>
</reference>
<gene>
    <name evidence="1" type="ORF">TAE01_31320</name>
</gene>
<dbReference type="InterPro" id="IPR010296">
    <property type="entry name" value="DUF899_thioredox"/>
</dbReference>
<evidence type="ECO:0000313" key="1">
    <source>
        <dbReference type="EMBL" id="GEO31322.1"/>
    </source>
</evidence>
<sequence>MFTYDRRGTGESHEEPGVTYAVEREFDDLAAMLELAGPDASVYGFSSGATLALLGAADGLPVGRLLLTEPPLIPDPDLGPLAEARRRLAEDRADARTWFDEEVTRIPAEVRAQFPPPTPLDLANAPAMLHELAFLPGTTAEQFRSVTVPTLLMASDHTASGLLESARALGQALPQAVVRVLPGQWHGIPDADIVAAVDAFLQRDFRVGKEPTPVSTRRLPVRPTEPQAYPDVVDRDTWQQQLSDLLVREKAHTRAGDALAAERRRLPMVRVPSDASVVGAAGRTPILDVFEGRRVLLAYFHMWHDGMPWPQQCEGCTFCASQLQRPEYLHARDITVAVFCEGDYAESSPYAEFLRYTTPWYSARDSVSLQAGREFGFHACYVRDDDDQVYETYWTTDRGTEAGLWSYGLMDLTVFGRQEACENSPAGWPRIPAGQHQWRIEGRPTAQWAVTAEPADATGVSCHHH</sequence>
<name>A0A512D4D5_9MICO</name>
<dbReference type="AlphaFoldDB" id="A0A512D4D5"/>